<keyword evidence="5" id="KW-0804">Transcription</keyword>
<evidence type="ECO:0000256" key="3">
    <source>
        <dbReference type="ARBA" id="ARBA00023082"/>
    </source>
</evidence>
<dbReference type="Pfam" id="PF08281">
    <property type="entry name" value="Sigma70_r4_2"/>
    <property type="match status" value="1"/>
</dbReference>
<keyword evidence="3" id="KW-0731">Sigma factor</keyword>
<dbReference type="InterPro" id="IPR013249">
    <property type="entry name" value="RNA_pol_sigma70_r4_t2"/>
</dbReference>
<gene>
    <name evidence="8" type="ORF">RQP50_05805</name>
</gene>
<dbReference type="PANTHER" id="PTHR43133">
    <property type="entry name" value="RNA POLYMERASE ECF-TYPE SIGMA FACTO"/>
    <property type="match status" value="1"/>
</dbReference>
<dbReference type="InterPro" id="IPR014284">
    <property type="entry name" value="RNA_pol_sigma-70_dom"/>
</dbReference>
<evidence type="ECO:0000256" key="5">
    <source>
        <dbReference type="ARBA" id="ARBA00023163"/>
    </source>
</evidence>
<reference evidence="9" key="1">
    <citation type="submission" date="2023-09" db="EMBL/GenBank/DDBJ databases">
        <title>Paenibacillus sp. chi10 Genome sequencing and assembly.</title>
        <authorList>
            <person name="Kim I."/>
        </authorList>
    </citation>
    <scope>NUCLEOTIDE SEQUENCE [LARGE SCALE GENOMIC DNA]</scope>
    <source>
        <strain evidence="9">chi10</strain>
    </source>
</reference>
<accession>A0AAJ2JT29</accession>
<dbReference type="InterPro" id="IPR013325">
    <property type="entry name" value="RNA_pol_sigma_r2"/>
</dbReference>
<dbReference type="PANTHER" id="PTHR43133:SF8">
    <property type="entry name" value="RNA POLYMERASE SIGMA FACTOR HI_1459-RELATED"/>
    <property type="match status" value="1"/>
</dbReference>
<feature type="domain" description="RNA polymerase sigma-70 region 2" evidence="6">
    <location>
        <begin position="25"/>
        <end position="91"/>
    </location>
</feature>
<comment type="similarity">
    <text evidence="1">Belongs to the sigma-70 factor family. ECF subfamily.</text>
</comment>
<proteinExistence type="inferred from homology"/>
<dbReference type="InterPro" id="IPR036388">
    <property type="entry name" value="WH-like_DNA-bd_sf"/>
</dbReference>
<protein>
    <submittedName>
        <fullName evidence="8">Sigma-70 family RNA polymerase sigma factor</fullName>
    </submittedName>
</protein>
<dbReference type="AlphaFoldDB" id="A0AAJ2JT29"/>
<dbReference type="CDD" id="cd06171">
    <property type="entry name" value="Sigma70_r4"/>
    <property type="match status" value="1"/>
</dbReference>
<name>A0AAJ2JT29_9BACL</name>
<sequence>MSCNQTDDDIITLILHGKPERFADLVNKYKQKVYGILVGMGATHEDAQDTAQEAFMKAYRNLGSHESGKSFAAWLYTIVVRTFQDKFKRKALTLIELDTDNFIEVDTPEHIYLKAESEADIHRLMLQLSDIQRLVLLLRYTEELTYEEMCAVTGLNMHQVKNALYRGKQSLKRLIEQKGAYACGTELHQSRTY</sequence>
<dbReference type="GO" id="GO:0003677">
    <property type="term" value="F:DNA binding"/>
    <property type="evidence" value="ECO:0007669"/>
    <property type="project" value="UniProtKB-KW"/>
</dbReference>
<evidence type="ECO:0000259" key="7">
    <source>
        <dbReference type="Pfam" id="PF08281"/>
    </source>
</evidence>
<dbReference type="Proteomes" id="UP001250538">
    <property type="component" value="Unassembled WGS sequence"/>
</dbReference>
<dbReference type="InterPro" id="IPR013324">
    <property type="entry name" value="RNA_pol_sigma_r3/r4-like"/>
</dbReference>
<keyword evidence="4" id="KW-0238">DNA-binding</keyword>
<dbReference type="GO" id="GO:0016987">
    <property type="term" value="F:sigma factor activity"/>
    <property type="evidence" value="ECO:0007669"/>
    <property type="project" value="UniProtKB-KW"/>
</dbReference>
<dbReference type="SUPFAM" id="SSF88946">
    <property type="entry name" value="Sigma2 domain of RNA polymerase sigma factors"/>
    <property type="match status" value="1"/>
</dbReference>
<evidence type="ECO:0000313" key="8">
    <source>
        <dbReference type="EMBL" id="MDT8975752.1"/>
    </source>
</evidence>
<evidence type="ECO:0000256" key="2">
    <source>
        <dbReference type="ARBA" id="ARBA00023015"/>
    </source>
</evidence>
<evidence type="ECO:0000256" key="1">
    <source>
        <dbReference type="ARBA" id="ARBA00010641"/>
    </source>
</evidence>
<evidence type="ECO:0000313" key="9">
    <source>
        <dbReference type="Proteomes" id="UP001250538"/>
    </source>
</evidence>
<dbReference type="InterPro" id="IPR007627">
    <property type="entry name" value="RNA_pol_sigma70_r2"/>
</dbReference>
<feature type="domain" description="RNA polymerase sigma factor 70 region 4 type 2" evidence="7">
    <location>
        <begin position="120"/>
        <end position="171"/>
    </location>
</feature>
<dbReference type="NCBIfam" id="TIGR02937">
    <property type="entry name" value="sigma70-ECF"/>
    <property type="match status" value="1"/>
</dbReference>
<dbReference type="Gene3D" id="1.10.1740.10">
    <property type="match status" value="1"/>
</dbReference>
<keyword evidence="2" id="KW-0805">Transcription regulation</keyword>
<dbReference type="EMBL" id="JAVYAA010000001">
    <property type="protein sequence ID" value="MDT8975752.1"/>
    <property type="molecule type" value="Genomic_DNA"/>
</dbReference>
<dbReference type="Gene3D" id="1.10.10.10">
    <property type="entry name" value="Winged helix-like DNA-binding domain superfamily/Winged helix DNA-binding domain"/>
    <property type="match status" value="1"/>
</dbReference>
<dbReference type="Pfam" id="PF04542">
    <property type="entry name" value="Sigma70_r2"/>
    <property type="match status" value="1"/>
</dbReference>
<comment type="caution">
    <text evidence="8">The sequence shown here is derived from an EMBL/GenBank/DDBJ whole genome shotgun (WGS) entry which is preliminary data.</text>
</comment>
<dbReference type="InterPro" id="IPR039425">
    <property type="entry name" value="RNA_pol_sigma-70-like"/>
</dbReference>
<organism evidence="8 9">
    <name type="scientific">Paenibacillus suaedae</name>
    <dbReference type="NCBI Taxonomy" id="3077233"/>
    <lineage>
        <taxon>Bacteria</taxon>
        <taxon>Bacillati</taxon>
        <taxon>Bacillota</taxon>
        <taxon>Bacilli</taxon>
        <taxon>Bacillales</taxon>
        <taxon>Paenibacillaceae</taxon>
        <taxon>Paenibacillus</taxon>
    </lineage>
</organism>
<keyword evidence="9" id="KW-1185">Reference proteome</keyword>
<dbReference type="SUPFAM" id="SSF88659">
    <property type="entry name" value="Sigma3 and sigma4 domains of RNA polymerase sigma factors"/>
    <property type="match status" value="1"/>
</dbReference>
<evidence type="ECO:0000256" key="4">
    <source>
        <dbReference type="ARBA" id="ARBA00023125"/>
    </source>
</evidence>
<evidence type="ECO:0000259" key="6">
    <source>
        <dbReference type="Pfam" id="PF04542"/>
    </source>
</evidence>
<dbReference type="GO" id="GO:0006352">
    <property type="term" value="P:DNA-templated transcription initiation"/>
    <property type="evidence" value="ECO:0007669"/>
    <property type="project" value="InterPro"/>
</dbReference>
<dbReference type="RefSeq" id="WP_072731950.1">
    <property type="nucleotide sequence ID" value="NZ_JAVYAA010000001.1"/>
</dbReference>